<dbReference type="InterPro" id="IPR036188">
    <property type="entry name" value="FAD/NAD-bd_sf"/>
</dbReference>
<accession>A0ABR0EX11</accession>
<dbReference type="Pfam" id="PF00732">
    <property type="entry name" value="GMC_oxred_N"/>
    <property type="match status" value="1"/>
</dbReference>
<evidence type="ECO:0008006" key="6">
    <source>
        <dbReference type="Google" id="ProtNLM"/>
    </source>
</evidence>
<dbReference type="PANTHER" id="PTHR11552">
    <property type="entry name" value="GLUCOSE-METHANOL-CHOLINE GMC OXIDOREDUCTASE"/>
    <property type="match status" value="1"/>
</dbReference>
<protein>
    <recommendedName>
        <fullName evidence="6">GMC oxidoreductase</fullName>
    </recommendedName>
</protein>
<dbReference type="PIRSF" id="PIRSF000137">
    <property type="entry name" value="Alcohol_oxidase"/>
    <property type="match status" value="1"/>
</dbReference>
<evidence type="ECO:0000259" key="3">
    <source>
        <dbReference type="Pfam" id="PF05199"/>
    </source>
</evidence>
<dbReference type="InterPro" id="IPR012132">
    <property type="entry name" value="GMC_OxRdtase"/>
</dbReference>
<dbReference type="InterPro" id="IPR007867">
    <property type="entry name" value="GMC_OxRtase_C"/>
</dbReference>
<dbReference type="PANTHER" id="PTHR11552:SF210">
    <property type="entry name" value="GLUCOSE-METHANOL-CHOLINE OXIDOREDUCTASE N-TERMINAL DOMAIN-CONTAINING PROTEIN-RELATED"/>
    <property type="match status" value="1"/>
</dbReference>
<dbReference type="SUPFAM" id="SSF54373">
    <property type="entry name" value="FAD-linked reductases, C-terminal domain"/>
    <property type="match status" value="1"/>
</dbReference>
<dbReference type="SUPFAM" id="SSF51905">
    <property type="entry name" value="FAD/NAD(P)-binding domain"/>
    <property type="match status" value="1"/>
</dbReference>
<evidence type="ECO:0000259" key="2">
    <source>
        <dbReference type="Pfam" id="PF00732"/>
    </source>
</evidence>
<comment type="caution">
    <text evidence="4">The sequence shown here is derived from an EMBL/GenBank/DDBJ whole genome shotgun (WGS) entry which is preliminary data.</text>
</comment>
<dbReference type="InterPro" id="IPR000172">
    <property type="entry name" value="GMC_OxRdtase_N"/>
</dbReference>
<reference evidence="4 5" key="1">
    <citation type="journal article" date="2023" name="G3 (Bethesda)">
        <title>A chromosome-level genome assembly of Zasmidium syzygii isolated from banana leaves.</title>
        <authorList>
            <person name="van Westerhoven A.C."/>
            <person name="Mehrabi R."/>
            <person name="Talebi R."/>
            <person name="Steentjes M.B.F."/>
            <person name="Corcolon B."/>
            <person name="Chong P.A."/>
            <person name="Kema G.H.J."/>
            <person name="Seidl M.F."/>
        </authorList>
    </citation>
    <scope>NUCLEOTIDE SEQUENCE [LARGE SCALE GENOMIC DNA]</scope>
    <source>
        <strain evidence="4 5">P124</strain>
    </source>
</reference>
<name>A0ABR0EX11_ZASCE</name>
<evidence type="ECO:0000256" key="1">
    <source>
        <dbReference type="ARBA" id="ARBA00010790"/>
    </source>
</evidence>
<dbReference type="Proteomes" id="UP001305779">
    <property type="component" value="Unassembled WGS sequence"/>
</dbReference>
<dbReference type="Gene3D" id="3.50.50.60">
    <property type="entry name" value="FAD/NAD(P)-binding domain"/>
    <property type="match status" value="1"/>
</dbReference>
<proteinExistence type="inferred from homology"/>
<keyword evidence="5" id="KW-1185">Reference proteome</keyword>
<dbReference type="EMBL" id="JAXOVC010000002">
    <property type="protein sequence ID" value="KAK4505388.1"/>
    <property type="molecule type" value="Genomic_DNA"/>
</dbReference>
<evidence type="ECO:0000313" key="4">
    <source>
        <dbReference type="EMBL" id="KAK4505388.1"/>
    </source>
</evidence>
<organism evidence="4 5">
    <name type="scientific">Zasmidium cellare</name>
    <name type="common">Wine cellar mold</name>
    <name type="synonym">Racodium cellare</name>
    <dbReference type="NCBI Taxonomy" id="395010"/>
    <lineage>
        <taxon>Eukaryota</taxon>
        <taxon>Fungi</taxon>
        <taxon>Dikarya</taxon>
        <taxon>Ascomycota</taxon>
        <taxon>Pezizomycotina</taxon>
        <taxon>Dothideomycetes</taxon>
        <taxon>Dothideomycetidae</taxon>
        <taxon>Mycosphaerellales</taxon>
        <taxon>Mycosphaerellaceae</taxon>
        <taxon>Zasmidium</taxon>
    </lineage>
</organism>
<comment type="similarity">
    <text evidence="1">Belongs to the GMC oxidoreductase family.</text>
</comment>
<feature type="domain" description="Glucose-methanol-choline oxidoreductase C-terminal" evidence="3">
    <location>
        <begin position="455"/>
        <end position="597"/>
    </location>
</feature>
<evidence type="ECO:0000313" key="5">
    <source>
        <dbReference type="Proteomes" id="UP001305779"/>
    </source>
</evidence>
<dbReference type="Gene3D" id="3.30.560.10">
    <property type="entry name" value="Glucose Oxidase, domain 3"/>
    <property type="match status" value="1"/>
</dbReference>
<gene>
    <name evidence="4" type="ORF">PRZ48_003351</name>
</gene>
<feature type="domain" description="Glucose-methanol-choline oxidoreductase N-terminal" evidence="2">
    <location>
        <begin position="11"/>
        <end position="322"/>
    </location>
</feature>
<dbReference type="Pfam" id="PF05199">
    <property type="entry name" value="GMC_oxred_C"/>
    <property type="match status" value="1"/>
</dbReference>
<sequence>MAASDLSNKSFDFIIAGGGTAGLVLASRLTENPDFTVLVVEAGSDRRGDPLVSTPGAFLQLYSNDKYDWDFKTTSQKSEDGAVHAWPRGKGLGGSSMINFLMYSHCSKSDLDIWRDLGNPGWGWDDIIPYFQRIERMHLPSDPTRTALSTEYIQPSLRGTSGMIHTSWQSDAFNWAQEAWAKQSKAMGYPTSTDPRTGTSLGLFNQLTCVDPSDGTRSYAATTYLKAAEGRPNLKVVTESVVRKILWDTTGANPRAVGVEMETGGSTTQIKASKEVLICGGVIQSPQLLELSGVGQRSLLEKHNIPVIVENESVGENLQEHPMVVLSWAVKPGHSTAEHLRDDPSLLNQAMSLYAASHSGPMAAATTTTGFLDLNSVTQPGTDWTSLATPDTHLPPRQLDLLMTQLQDKKEAVYQVSGMPSGATVSQRGTSNGAMFFHSVPGNYFSMSAGLMHAFSRGSVHIKSANVREYPEIDPRYLSHPMDLELLAHGMLHLKRIVRTGPLAEFLEDARDGSGEKEFMPGVASFNTLAEAREVVKERQITMYHPTGTCAMLPREEGGVVDSQLRVYGAEGLRVVDASVFPMNVQGNIMSLVYAVAEKASDVIKGAYAGEKTNGVNGTGH</sequence>